<evidence type="ECO:0000313" key="2">
    <source>
        <dbReference type="Proteomes" id="UP000256690"/>
    </source>
</evidence>
<dbReference type="EMBL" id="PVWQ01000007">
    <property type="protein sequence ID" value="RDW76802.1"/>
    <property type="molecule type" value="Genomic_DNA"/>
</dbReference>
<sequence length="186" mass="20477">MLRGPGPSGVRTRTSGAFSTKADCQCSRFGQRRSDLLNESRIARSSATQSTNPESSKDKVLLLAADFPDGHVGFMAQRHDIVDNLTEMPPPSMRHQSGESAVGIDTVQPHMECIQLHPSCFLLLVMKLWLQEKKPSTSPGPSHQSQFVLRILVWGRSFCLLMALVERGSDGKVPVPALVLIQQSRK</sequence>
<comment type="caution">
    <text evidence="1">The sequence shown here is derived from an EMBL/GenBank/DDBJ whole genome shotgun (WGS) entry which is preliminary data.</text>
</comment>
<keyword evidence="2" id="KW-1185">Reference proteome</keyword>
<evidence type="ECO:0000313" key="1">
    <source>
        <dbReference type="EMBL" id="RDW76802.1"/>
    </source>
</evidence>
<name>A0A3D8RRV0_9EURO</name>
<dbReference type="GeneID" id="38117164"/>
<gene>
    <name evidence="1" type="ORF">DSM5745_06794</name>
</gene>
<dbReference type="Proteomes" id="UP000256690">
    <property type="component" value="Unassembled WGS sequence"/>
</dbReference>
<protein>
    <submittedName>
        <fullName evidence="1">Uncharacterized protein</fullName>
    </submittedName>
</protein>
<reference evidence="1 2" key="1">
    <citation type="journal article" date="2018" name="IMA Fungus">
        <title>IMA Genome-F 9: Draft genome sequence of Annulohypoxylon stygium, Aspergillus mulundensis, Berkeleyomyces basicola (syn. Thielaviopsis basicola), Ceratocystis smalleyi, two Cercospora beticola strains, Coleophoma cylindrospora, Fusarium fracticaudum, Phialophora cf. hyalina, and Morchella septimelata.</title>
        <authorList>
            <person name="Wingfield B.D."/>
            <person name="Bills G.F."/>
            <person name="Dong Y."/>
            <person name="Huang W."/>
            <person name="Nel W.J."/>
            <person name="Swalarsk-Parry B.S."/>
            <person name="Vaghefi N."/>
            <person name="Wilken P.M."/>
            <person name="An Z."/>
            <person name="de Beer Z.W."/>
            <person name="De Vos L."/>
            <person name="Chen L."/>
            <person name="Duong T.A."/>
            <person name="Gao Y."/>
            <person name="Hammerbacher A."/>
            <person name="Kikkert J.R."/>
            <person name="Li Y."/>
            <person name="Li H."/>
            <person name="Li K."/>
            <person name="Li Q."/>
            <person name="Liu X."/>
            <person name="Ma X."/>
            <person name="Naidoo K."/>
            <person name="Pethybridge S.J."/>
            <person name="Sun J."/>
            <person name="Steenkamp E.T."/>
            <person name="van der Nest M.A."/>
            <person name="van Wyk S."/>
            <person name="Wingfield M.J."/>
            <person name="Xiong C."/>
            <person name="Yue Q."/>
            <person name="Zhang X."/>
        </authorList>
    </citation>
    <scope>NUCLEOTIDE SEQUENCE [LARGE SCALE GENOMIC DNA]</scope>
    <source>
        <strain evidence="1 2">DSM 5745</strain>
    </source>
</reference>
<accession>A0A3D8RRV0</accession>
<organism evidence="1 2">
    <name type="scientific">Aspergillus mulundensis</name>
    <dbReference type="NCBI Taxonomy" id="1810919"/>
    <lineage>
        <taxon>Eukaryota</taxon>
        <taxon>Fungi</taxon>
        <taxon>Dikarya</taxon>
        <taxon>Ascomycota</taxon>
        <taxon>Pezizomycotina</taxon>
        <taxon>Eurotiomycetes</taxon>
        <taxon>Eurotiomycetidae</taxon>
        <taxon>Eurotiales</taxon>
        <taxon>Aspergillaceae</taxon>
        <taxon>Aspergillus</taxon>
        <taxon>Aspergillus subgen. Nidulantes</taxon>
    </lineage>
</organism>
<dbReference type="RefSeq" id="XP_026603114.1">
    <property type="nucleotide sequence ID" value="XM_026748810.1"/>
</dbReference>
<proteinExistence type="predicted"/>
<dbReference type="AlphaFoldDB" id="A0A3D8RRV0"/>